<dbReference type="Gene3D" id="2.60.40.1090">
    <property type="entry name" value="Fimbrial-type adhesion domain"/>
    <property type="match status" value="1"/>
</dbReference>
<dbReference type="InterPro" id="IPR008966">
    <property type="entry name" value="Adhesion_dom_sf"/>
</dbReference>
<dbReference type="GO" id="GO:0009289">
    <property type="term" value="C:pilus"/>
    <property type="evidence" value="ECO:0007669"/>
    <property type="project" value="InterPro"/>
</dbReference>
<dbReference type="EMBL" id="AAHACR010000020">
    <property type="protein sequence ID" value="EBT8452754.1"/>
    <property type="molecule type" value="Genomic_DNA"/>
</dbReference>
<feature type="chain" id="PRO_5026061029" evidence="1">
    <location>
        <begin position="28"/>
        <end position="200"/>
    </location>
</feature>
<protein>
    <submittedName>
        <fullName evidence="2">Type 1 fimbrial protein</fullName>
    </submittedName>
</protein>
<name>A0A5V3AV06_SALER</name>
<keyword evidence="1" id="KW-0732">Signal</keyword>
<accession>A0A5V3AV06</accession>
<dbReference type="GO" id="GO:0007155">
    <property type="term" value="P:cell adhesion"/>
    <property type="evidence" value="ECO:0007669"/>
    <property type="project" value="InterPro"/>
</dbReference>
<gene>
    <name evidence="2" type="ORF">COQ51_22125</name>
</gene>
<feature type="signal peptide" evidence="1">
    <location>
        <begin position="1"/>
        <end position="27"/>
    </location>
</feature>
<evidence type="ECO:0000256" key="1">
    <source>
        <dbReference type="SAM" id="SignalP"/>
    </source>
</evidence>
<reference evidence="2" key="1">
    <citation type="submission" date="2018-07" db="EMBL/GenBank/DDBJ databases">
        <authorList>
            <consortium name="PulseNet: The National Subtyping Network for Foodborne Disease Surveillance"/>
            <person name="Tarr C.L."/>
            <person name="Trees E."/>
            <person name="Katz L.S."/>
            <person name="Carleton-Romer H.A."/>
            <person name="Stroika S."/>
            <person name="Kucerova Z."/>
            <person name="Roache K.F."/>
            <person name="Sabol A.L."/>
            <person name="Besser J."/>
            <person name="Gerner-Smidt P."/>
        </authorList>
    </citation>
    <scope>NUCLEOTIDE SEQUENCE</scope>
    <source>
        <strain evidence="2">PNUSAS022037</strain>
    </source>
</reference>
<sequence length="200" mass="21277">MKKSMAGKKVAGTLLLAGLMMSAGAMAASGDPVQGGSGSVTINVPIVTSTCSVAVPTEVNFDPFDQKSIIGDGLYRDLDQKKKNMDITLSDCSGKTLQMTTQAHTISSYDNLTGNFSSGDPDHALGYRIYIPNVAEITGGYATTDDNWIMPLNSAYPLTIKPNSDSYRIASSIVLRRFGINSSNLGTTLSGGFDYTFTYQ</sequence>
<organism evidence="2">
    <name type="scientific">Salmonella enterica</name>
    <name type="common">Salmonella choleraesuis</name>
    <dbReference type="NCBI Taxonomy" id="28901"/>
    <lineage>
        <taxon>Bacteria</taxon>
        <taxon>Pseudomonadati</taxon>
        <taxon>Pseudomonadota</taxon>
        <taxon>Gammaproteobacteria</taxon>
        <taxon>Enterobacterales</taxon>
        <taxon>Enterobacteriaceae</taxon>
        <taxon>Salmonella</taxon>
    </lineage>
</organism>
<dbReference type="AlphaFoldDB" id="A0A5V3AV06"/>
<proteinExistence type="predicted"/>
<evidence type="ECO:0000313" key="2">
    <source>
        <dbReference type="EMBL" id="EBT8452754.1"/>
    </source>
</evidence>
<dbReference type="InterPro" id="IPR036937">
    <property type="entry name" value="Adhesion_dom_fimbrial_sf"/>
</dbReference>
<comment type="caution">
    <text evidence="2">The sequence shown here is derived from an EMBL/GenBank/DDBJ whole genome shotgun (WGS) entry which is preliminary data.</text>
</comment>
<dbReference type="SUPFAM" id="SSF49401">
    <property type="entry name" value="Bacterial adhesins"/>
    <property type="match status" value="1"/>
</dbReference>